<accession>A0AAU8HV07</accession>
<evidence type="ECO:0000256" key="1">
    <source>
        <dbReference type="ARBA" id="ARBA00009179"/>
    </source>
</evidence>
<reference evidence="7" key="2">
    <citation type="submission" date="2024-06" db="EMBL/GenBank/DDBJ databases">
        <authorList>
            <person name="Petrova K.O."/>
            <person name="Toshchakov S.V."/>
            <person name="Boltjanskaja Y.V."/>
            <person name="Kevbrin V.V."/>
        </authorList>
    </citation>
    <scope>NUCLEOTIDE SEQUENCE</scope>
    <source>
        <strain evidence="7">Z-710</strain>
    </source>
</reference>
<dbReference type="InterPro" id="IPR004447">
    <property type="entry name" value="Peptidase_S41A"/>
</dbReference>
<evidence type="ECO:0000256" key="3">
    <source>
        <dbReference type="ARBA" id="ARBA00022801"/>
    </source>
</evidence>
<dbReference type="Gene3D" id="3.90.226.10">
    <property type="entry name" value="2-enoyl-CoA Hydratase, Chain A, domain 1"/>
    <property type="match status" value="1"/>
</dbReference>
<proteinExistence type="inferred from homology"/>
<dbReference type="InterPro" id="IPR036034">
    <property type="entry name" value="PDZ_sf"/>
</dbReference>
<dbReference type="InterPro" id="IPR041489">
    <property type="entry name" value="PDZ_6"/>
</dbReference>
<feature type="domain" description="PDZ" evidence="6">
    <location>
        <begin position="108"/>
        <end position="163"/>
    </location>
</feature>
<dbReference type="InterPro" id="IPR005151">
    <property type="entry name" value="Tail-specific_protease"/>
</dbReference>
<dbReference type="InterPro" id="IPR001478">
    <property type="entry name" value="PDZ"/>
</dbReference>
<dbReference type="InterPro" id="IPR036366">
    <property type="entry name" value="PGBDSf"/>
</dbReference>
<evidence type="ECO:0000256" key="2">
    <source>
        <dbReference type="ARBA" id="ARBA00022670"/>
    </source>
</evidence>
<dbReference type="RefSeq" id="WP_353893771.1">
    <property type="nucleotide sequence ID" value="NZ_CP159485.1"/>
</dbReference>
<dbReference type="CDD" id="cd07560">
    <property type="entry name" value="Peptidase_S41_CPP"/>
    <property type="match status" value="1"/>
</dbReference>
<evidence type="ECO:0000256" key="4">
    <source>
        <dbReference type="ARBA" id="ARBA00022825"/>
    </source>
</evidence>
<dbReference type="Pfam" id="PF17820">
    <property type="entry name" value="PDZ_6"/>
    <property type="match status" value="1"/>
</dbReference>
<comment type="similarity">
    <text evidence="1 5">Belongs to the peptidase S41A family.</text>
</comment>
<dbReference type="GO" id="GO:0007165">
    <property type="term" value="P:signal transduction"/>
    <property type="evidence" value="ECO:0007669"/>
    <property type="project" value="TreeGrafter"/>
</dbReference>
<dbReference type="SUPFAM" id="SSF50156">
    <property type="entry name" value="PDZ domain-like"/>
    <property type="match status" value="1"/>
</dbReference>
<keyword evidence="3 5" id="KW-0378">Hydrolase</keyword>
<dbReference type="AlphaFoldDB" id="A0AAU8HV07"/>
<dbReference type="Pfam" id="PF03572">
    <property type="entry name" value="Peptidase_S41"/>
    <property type="match status" value="1"/>
</dbReference>
<protein>
    <submittedName>
        <fullName evidence="7">S41 family peptidase</fullName>
    </submittedName>
</protein>
<dbReference type="CDD" id="cd06782">
    <property type="entry name" value="cpPDZ_CPP-like"/>
    <property type="match status" value="1"/>
</dbReference>
<keyword evidence="4 5" id="KW-0720">Serine protease</keyword>
<dbReference type="SMART" id="SM00245">
    <property type="entry name" value="TSPc"/>
    <property type="match status" value="1"/>
</dbReference>
<dbReference type="Gene3D" id="2.30.42.10">
    <property type="match status" value="1"/>
</dbReference>
<organism evidence="7">
    <name type="scientific">Proteinivorax hydrogeniformans</name>
    <dbReference type="NCBI Taxonomy" id="1826727"/>
    <lineage>
        <taxon>Bacteria</taxon>
        <taxon>Bacillati</taxon>
        <taxon>Bacillota</taxon>
        <taxon>Clostridia</taxon>
        <taxon>Eubacteriales</taxon>
        <taxon>Proteinivoracaceae</taxon>
        <taxon>Proteinivorax</taxon>
    </lineage>
</organism>
<name>A0AAU8HV07_9FIRM</name>
<dbReference type="InterPro" id="IPR029045">
    <property type="entry name" value="ClpP/crotonase-like_dom_sf"/>
</dbReference>
<evidence type="ECO:0000256" key="5">
    <source>
        <dbReference type="RuleBase" id="RU004404"/>
    </source>
</evidence>
<dbReference type="NCBIfam" id="TIGR00225">
    <property type="entry name" value="prc"/>
    <property type="match status" value="1"/>
</dbReference>
<dbReference type="PANTHER" id="PTHR32060:SF30">
    <property type="entry name" value="CARBOXY-TERMINAL PROCESSING PROTEASE CTPA"/>
    <property type="match status" value="1"/>
</dbReference>
<dbReference type="PANTHER" id="PTHR32060">
    <property type="entry name" value="TAIL-SPECIFIC PROTEASE"/>
    <property type="match status" value="1"/>
</dbReference>
<dbReference type="SUPFAM" id="SSF52096">
    <property type="entry name" value="ClpP/crotonase"/>
    <property type="match status" value="1"/>
</dbReference>
<dbReference type="InterPro" id="IPR002477">
    <property type="entry name" value="Peptidoglycan-bd-like"/>
</dbReference>
<dbReference type="GO" id="GO:0030288">
    <property type="term" value="C:outer membrane-bounded periplasmic space"/>
    <property type="evidence" value="ECO:0007669"/>
    <property type="project" value="TreeGrafter"/>
</dbReference>
<dbReference type="GO" id="GO:0004175">
    <property type="term" value="F:endopeptidase activity"/>
    <property type="evidence" value="ECO:0007669"/>
    <property type="project" value="TreeGrafter"/>
</dbReference>
<dbReference type="Gene3D" id="1.10.101.10">
    <property type="entry name" value="PGBD-like superfamily/PGBD"/>
    <property type="match status" value="1"/>
</dbReference>
<keyword evidence="2 5" id="KW-0645">Protease</keyword>
<dbReference type="PROSITE" id="PS50106">
    <property type="entry name" value="PDZ"/>
    <property type="match status" value="1"/>
</dbReference>
<dbReference type="SMART" id="SM00228">
    <property type="entry name" value="PDZ"/>
    <property type="match status" value="1"/>
</dbReference>
<dbReference type="EMBL" id="CP159485">
    <property type="protein sequence ID" value="XCI29223.1"/>
    <property type="molecule type" value="Genomic_DNA"/>
</dbReference>
<evidence type="ECO:0000259" key="6">
    <source>
        <dbReference type="PROSITE" id="PS50106"/>
    </source>
</evidence>
<dbReference type="GO" id="GO:0006508">
    <property type="term" value="P:proteolysis"/>
    <property type="evidence" value="ECO:0007669"/>
    <property type="project" value="UniProtKB-KW"/>
</dbReference>
<dbReference type="Gene3D" id="3.30.750.44">
    <property type="match status" value="1"/>
</dbReference>
<gene>
    <name evidence="7" type="ORF">PRVXH_000534</name>
</gene>
<dbReference type="Pfam" id="PF01471">
    <property type="entry name" value="PG_binding_1"/>
    <property type="match status" value="1"/>
</dbReference>
<evidence type="ECO:0000313" key="7">
    <source>
        <dbReference type="EMBL" id="XCI29223.1"/>
    </source>
</evidence>
<sequence>MHKKWKLSLLALALVVSHLAIFSIGYYLPQQQSDVQPEEPLALESDFSSKTKEIIEVIQNNFFGDYDLDEIEDAVYREIVAALGDPYSEYMSVDDVEDFGRSYGQSYGGIGVEVTLHEDRVTVVVPMAGSPGQAAGLLPGDQIVEVDGKDVEGKGLSEVVDMILGEPDTVVELGIIREGVEGIIDFEVTRAIIDQTAAESEMLDDRLGYIELTRFSDGSYQEFVKHLNGLKESNMEELILDLRGNPGGGLNEVLNIANHLVPEGKIVYIEDSDGQRLATYTSDLKERDFELVVLIDENSASASEILAGALKDHEAATIIGTTTFGKGSVQNIIDLSDGSAVKLTVSNFFTPEGNIIDGVGVSPHIEVGQVEGGNFPPLRYTSSLEREDSGAQVMVLQNILEFLNYPAGAYGTFDEDTQMGVEQFQADYGLEKTGVVNLEVAEKLNEVLEQKQREKDKQLIEAIDYFRN</sequence>
<reference evidence="7" key="1">
    <citation type="journal article" date="2018" name="Antonie Van Leeuwenhoek">
        <title>Proteinivorax hydrogeniformans sp. nov., an anaerobic, haloalkaliphilic bacterium fermenting proteinaceous compounds with high hydrogen production.</title>
        <authorList>
            <person name="Boltyanskaya Y."/>
            <person name="Detkova E."/>
            <person name="Pimenov N."/>
            <person name="Kevbrin V."/>
        </authorList>
    </citation>
    <scope>NUCLEOTIDE SEQUENCE</scope>
    <source>
        <strain evidence="7">Z-710</strain>
    </source>
</reference>
<dbReference type="InterPro" id="IPR036365">
    <property type="entry name" value="PGBD-like_sf"/>
</dbReference>
<dbReference type="GO" id="GO:0008236">
    <property type="term" value="F:serine-type peptidase activity"/>
    <property type="evidence" value="ECO:0007669"/>
    <property type="project" value="UniProtKB-KW"/>
</dbReference>
<dbReference type="SUPFAM" id="SSF47090">
    <property type="entry name" value="PGBD-like"/>
    <property type="match status" value="1"/>
</dbReference>